<dbReference type="GO" id="GO:0008168">
    <property type="term" value="F:methyltransferase activity"/>
    <property type="evidence" value="ECO:0007669"/>
    <property type="project" value="UniProtKB-KW"/>
</dbReference>
<protein>
    <submittedName>
        <fullName evidence="2">Methyltransferase domain-containing protein</fullName>
    </submittedName>
</protein>
<evidence type="ECO:0000259" key="1">
    <source>
        <dbReference type="Pfam" id="PF13847"/>
    </source>
</evidence>
<dbReference type="CDD" id="cd02440">
    <property type="entry name" value="AdoMet_MTases"/>
    <property type="match status" value="1"/>
</dbReference>
<evidence type="ECO:0000313" key="3">
    <source>
        <dbReference type="Proteomes" id="UP001552521"/>
    </source>
</evidence>
<dbReference type="Proteomes" id="UP001552521">
    <property type="component" value="Unassembled WGS sequence"/>
</dbReference>
<dbReference type="Gene3D" id="3.40.50.150">
    <property type="entry name" value="Vaccinia Virus protein VP39"/>
    <property type="match status" value="1"/>
</dbReference>
<dbReference type="RefSeq" id="WP_364590218.1">
    <property type="nucleotide sequence ID" value="NZ_JBFAQK010000007.1"/>
</dbReference>
<dbReference type="InterPro" id="IPR029063">
    <property type="entry name" value="SAM-dependent_MTases_sf"/>
</dbReference>
<name>A0ABV3HR66_9ACTN</name>
<proteinExistence type="predicted"/>
<dbReference type="SUPFAM" id="SSF53335">
    <property type="entry name" value="S-adenosyl-L-methionine-dependent methyltransferases"/>
    <property type="match status" value="1"/>
</dbReference>
<keyword evidence="3" id="KW-1185">Reference proteome</keyword>
<dbReference type="GO" id="GO:0032259">
    <property type="term" value="P:methylation"/>
    <property type="evidence" value="ECO:0007669"/>
    <property type="project" value="UniProtKB-KW"/>
</dbReference>
<keyword evidence="2" id="KW-0808">Transferase</keyword>
<gene>
    <name evidence="2" type="ORF">AB0K36_08640</name>
</gene>
<sequence length="269" mass="29583">MPQETAVYTHGHHESVLRSHTWRTAANSAAYLLGELRPGAEVLDVGCGPGTITADLAELVAPGRVTAVDAAEGVLEQARAHAEQRGLDNVRFAVADVHTLDFPDDSFDVVHAHQVLQHVGDPVQALREMRRVCRPGGIVAARDSDYDAFAWYPRLPALDEWLDLYRRVARANGGEPDAGRRLLSWARAAGFTDITPSAAAWCFATPADRTWWSGLWADRTVASVYAELAVEGGHTTDEQLRTIADAWRTWGDHDDAWFMVPHGEVLCRV</sequence>
<comment type="caution">
    <text evidence="2">The sequence shown here is derived from an EMBL/GenBank/DDBJ whole genome shotgun (WGS) entry which is preliminary data.</text>
</comment>
<dbReference type="PANTHER" id="PTHR43591">
    <property type="entry name" value="METHYLTRANSFERASE"/>
    <property type="match status" value="1"/>
</dbReference>
<dbReference type="Pfam" id="PF13847">
    <property type="entry name" value="Methyltransf_31"/>
    <property type="match status" value="1"/>
</dbReference>
<organism evidence="2 3">
    <name type="scientific">Streptomyces kurssanovii</name>
    <dbReference type="NCBI Taxonomy" id="67312"/>
    <lineage>
        <taxon>Bacteria</taxon>
        <taxon>Bacillati</taxon>
        <taxon>Actinomycetota</taxon>
        <taxon>Actinomycetes</taxon>
        <taxon>Kitasatosporales</taxon>
        <taxon>Streptomycetaceae</taxon>
        <taxon>Streptomyces</taxon>
    </lineage>
</organism>
<evidence type="ECO:0000313" key="2">
    <source>
        <dbReference type="EMBL" id="MEV4680827.1"/>
    </source>
</evidence>
<keyword evidence="2" id="KW-0489">Methyltransferase</keyword>
<dbReference type="PANTHER" id="PTHR43591:SF24">
    <property type="entry name" value="2-METHOXY-6-POLYPRENYL-1,4-BENZOQUINOL METHYLASE, MITOCHONDRIAL"/>
    <property type="match status" value="1"/>
</dbReference>
<feature type="domain" description="Methyltransferase" evidence="1">
    <location>
        <begin position="38"/>
        <end position="148"/>
    </location>
</feature>
<dbReference type="InterPro" id="IPR025714">
    <property type="entry name" value="Methyltranfer_dom"/>
</dbReference>
<dbReference type="EMBL" id="JBFAQK010000007">
    <property type="protein sequence ID" value="MEV4680827.1"/>
    <property type="molecule type" value="Genomic_DNA"/>
</dbReference>
<reference evidence="2 3" key="1">
    <citation type="submission" date="2024-06" db="EMBL/GenBank/DDBJ databases">
        <title>The Natural Products Discovery Center: Release of the First 8490 Sequenced Strains for Exploring Actinobacteria Biosynthetic Diversity.</title>
        <authorList>
            <person name="Kalkreuter E."/>
            <person name="Kautsar S.A."/>
            <person name="Yang D."/>
            <person name="Bader C.D."/>
            <person name="Teijaro C.N."/>
            <person name="Fluegel L."/>
            <person name="Davis C.M."/>
            <person name="Simpson J.R."/>
            <person name="Lauterbach L."/>
            <person name="Steele A.D."/>
            <person name="Gui C."/>
            <person name="Meng S."/>
            <person name="Li G."/>
            <person name="Viehrig K."/>
            <person name="Ye F."/>
            <person name="Su P."/>
            <person name="Kiefer A.F."/>
            <person name="Nichols A."/>
            <person name="Cepeda A.J."/>
            <person name="Yan W."/>
            <person name="Fan B."/>
            <person name="Jiang Y."/>
            <person name="Adhikari A."/>
            <person name="Zheng C.-J."/>
            <person name="Schuster L."/>
            <person name="Cowan T.M."/>
            <person name="Smanski M.J."/>
            <person name="Chevrette M.G."/>
            <person name="De Carvalho L.P.S."/>
            <person name="Shen B."/>
        </authorList>
    </citation>
    <scope>NUCLEOTIDE SEQUENCE [LARGE SCALE GENOMIC DNA]</scope>
    <source>
        <strain evidence="2 3">NPDC049344</strain>
    </source>
</reference>
<accession>A0ABV3HR66</accession>